<dbReference type="Gene3D" id="3.60.21.10">
    <property type="match status" value="1"/>
</dbReference>
<dbReference type="OrthoDB" id="9780884at2"/>
<protein>
    <submittedName>
        <fullName evidence="2">Predicted MPP superfamily phosphohydrolase</fullName>
    </submittedName>
</protein>
<dbReference type="GO" id="GO:0009245">
    <property type="term" value="P:lipid A biosynthetic process"/>
    <property type="evidence" value="ECO:0007669"/>
    <property type="project" value="TreeGrafter"/>
</dbReference>
<dbReference type="InterPro" id="IPR051158">
    <property type="entry name" value="Metallophosphoesterase_sf"/>
</dbReference>
<dbReference type="PANTHER" id="PTHR31302">
    <property type="entry name" value="TRANSMEMBRANE PROTEIN WITH METALLOPHOSPHOESTERASE DOMAIN-RELATED"/>
    <property type="match status" value="1"/>
</dbReference>
<dbReference type="SUPFAM" id="SSF56300">
    <property type="entry name" value="Metallo-dependent phosphatases"/>
    <property type="match status" value="1"/>
</dbReference>
<sequence>MIVLLILLIVSLGLLVYMFKQAFENHVLHHELQLSGKDEKVSLFFISDVHVRKINSEMMNKINKKIDAVIIGGDFADKRTSIKRINENIDLLKILGPVYFVWGNNDREVGESTLRKIFSEKDVVIIENDATLIPNIENRCWISAVDDTSSRNVRIEDALKKCSNEDLVIFISHNPEVFAKVKQKENIKLKLGGHFHGGQIRIGPLGMHQHGYFKVDKGVATLISNGYGTSMLPLRLGAKPQCHIIDLIIMK</sequence>
<dbReference type="EMBL" id="OBMQ01000001">
    <property type="protein sequence ID" value="SOB94267.1"/>
    <property type="molecule type" value="Genomic_DNA"/>
</dbReference>
<dbReference type="GO" id="GO:0016020">
    <property type="term" value="C:membrane"/>
    <property type="evidence" value="ECO:0007669"/>
    <property type="project" value="GOC"/>
</dbReference>
<evidence type="ECO:0000313" key="3">
    <source>
        <dbReference type="Proteomes" id="UP000219636"/>
    </source>
</evidence>
<dbReference type="Pfam" id="PF00149">
    <property type="entry name" value="Metallophos"/>
    <property type="match status" value="1"/>
</dbReference>
<dbReference type="InterPro" id="IPR004843">
    <property type="entry name" value="Calcineurin-like_PHP"/>
</dbReference>
<organism evidence="2 3">
    <name type="scientific">Ureibacillus xyleni</name>
    <dbReference type="NCBI Taxonomy" id="614648"/>
    <lineage>
        <taxon>Bacteria</taxon>
        <taxon>Bacillati</taxon>
        <taxon>Bacillota</taxon>
        <taxon>Bacilli</taxon>
        <taxon>Bacillales</taxon>
        <taxon>Caryophanaceae</taxon>
        <taxon>Ureibacillus</taxon>
    </lineage>
</organism>
<dbReference type="PANTHER" id="PTHR31302:SF32">
    <property type="entry name" value="PHOSPHOESTERASE"/>
    <property type="match status" value="1"/>
</dbReference>
<evidence type="ECO:0000313" key="2">
    <source>
        <dbReference type="EMBL" id="SOB94267.1"/>
    </source>
</evidence>
<evidence type="ECO:0000259" key="1">
    <source>
        <dbReference type="Pfam" id="PF00149"/>
    </source>
</evidence>
<proteinExistence type="predicted"/>
<dbReference type="RefSeq" id="WP_097072332.1">
    <property type="nucleotide sequence ID" value="NZ_OBMQ01000001.1"/>
</dbReference>
<accession>A0A285RPL0</accession>
<dbReference type="InterPro" id="IPR029052">
    <property type="entry name" value="Metallo-depent_PP-like"/>
</dbReference>
<feature type="domain" description="Calcineurin-like phosphoesterase" evidence="1">
    <location>
        <begin position="44"/>
        <end position="197"/>
    </location>
</feature>
<keyword evidence="3" id="KW-1185">Reference proteome</keyword>
<dbReference type="GO" id="GO:0008758">
    <property type="term" value="F:UDP-2,3-diacylglucosamine hydrolase activity"/>
    <property type="evidence" value="ECO:0007669"/>
    <property type="project" value="TreeGrafter"/>
</dbReference>
<reference evidence="3" key="1">
    <citation type="submission" date="2017-08" db="EMBL/GenBank/DDBJ databases">
        <authorList>
            <person name="Varghese N."/>
            <person name="Submissions S."/>
        </authorList>
    </citation>
    <scope>NUCLEOTIDE SEQUENCE [LARGE SCALE GENOMIC DNA]</scope>
    <source>
        <strain evidence="3">JC22</strain>
    </source>
</reference>
<dbReference type="Proteomes" id="UP000219636">
    <property type="component" value="Unassembled WGS sequence"/>
</dbReference>
<dbReference type="AlphaFoldDB" id="A0A285RPL0"/>
<name>A0A285RPL0_9BACL</name>
<keyword evidence="2" id="KW-0378">Hydrolase</keyword>
<gene>
    <name evidence="2" type="ORF">SAMN05880501_101799</name>
</gene>